<evidence type="ECO:0000313" key="3">
    <source>
        <dbReference type="EMBL" id="OUI82717.1"/>
    </source>
</evidence>
<sequence>MSFTKAQDILQLAMMATKRRGVTLEEIAETFACSHRTAQRMATAMTILFPQVETVVDEDRRARWMMPGQAIAPLLSPSSDELAALSEAQALLERMGLLQEAKRVDSLSRKINALIPPIQRSRLNVDKEAVLEMLGYAARPGPKPVTADDVIGAIYEALKGVKKLRILYRTHEDEVACQREIEPYGLLLGVRRYLVARDTTKDTGGQIKHFRVEEIYQAKVLDETYQIDSNFDLEKHAERGFGSFINDAEFGEVIWRFSPEAAEHARRYIFHPNQKVETADDGALIVKFEASGHLEMAWHLYSWGKHVEVLAPKLLQDMVKGYQREFVAMP</sequence>
<evidence type="ECO:0000259" key="2">
    <source>
        <dbReference type="Pfam" id="PF25583"/>
    </source>
</evidence>
<comment type="caution">
    <text evidence="3">The sequence shown here is derived from an EMBL/GenBank/DDBJ whole genome shotgun (WGS) entry which is preliminary data.</text>
</comment>
<dbReference type="InterPro" id="IPR051534">
    <property type="entry name" value="CBASS_pafABC_assoc_protein"/>
</dbReference>
<dbReference type="Proteomes" id="UP000194639">
    <property type="component" value="Unassembled WGS sequence"/>
</dbReference>
<dbReference type="PANTHER" id="PTHR34580:SF1">
    <property type="entry name" value="PROTEIN PAFC"/>
    <property type="match status" value="1"/>
</dbReference>
<dbReference type="PANTHER" id="PTHR34580">
    <property type="match status" value="1"/>
</dbReference>
<evidence type="ECO:0000313" key="4">
    <source>
        <dbReference type="Proteomes" id="UP000194639"/>
    </source>
</evidence>
<proteinExistence type="predicted"/>
<dbReference type="Pfam" id="PF25583">
    <property type="entry name" value="WCX"/>
    <property type="match status" value="1"/>
</dbReference>
<feature type="domain" description="WYL" evidence="1">
    <location>
        <begin position="150"/>
        <end position="220"/>
    </location>
</feature>
<reference evidence="3 4" key="1">
    <citation type="submission" date="2014-06" db="EMBL/GenBank/DDBJ databases">
        <authorList>
            <person name="Ju J."/>
            <person name="Zhang J."/>
        </authorList>
    </citation>
    <scope>NUCLEOTIDE SEQUENCE [LARGE SCALE GENOMIC DNA]</scope>
    <source>
        <strain evidence="3">DmW_045</strain>
    </source>
</reference>
<feature type="domain" description="WCX" evidence="2">
    <location>
        <begin position="256"/>
        <end position="320"/>
    </location>
</feature>
<dbReference type="AlphaFoldDB" id="A0A252A2P0"/>
<gene>
    <name evidence="3" type="ORF">HK12_03555</name>
</gene>
<name>A0A252A2P0_9PROT</name>
<dbReference type="Pfam" id="PF13280">
    <property type="entry name" value="WYL"/>
    <property type="match status" value="1"/>
</dbReference>
<evidence type="ECO:0000259" key="1">
    <source>
        <dbReference type="Pfam" id="PF13280"/>
    </source>
</evidence>
<dbReference type="RefSeq" id="WP_086552164.1">
    <property type="nucleotide sequence ID" value="NZ_JOMO01000019.1"/>
</dbReference>
<dbReference type="InterPro" id="IPR026881">
    <property type="entry name" value="WYL_dom"/>
</dbReference>
<dbReference type="EMBL" id="JOMO01000019">
    <property type="protein sequence ID" value="OUI82717.1"/>
    <property type="molecule type" value="Genomic_DNA"/>
</dbReference>
<dbReference type="PROSITE" id="PS52050">
    <property type="entry name" value="WYL"/>
    <property type="match status" value="1"/>
</dbReference>
<organism evidence="3 4">
    <name type="scientific">Acetobacter orientalis</name>
    <dbReference type="NCBI Taxonomy" id="146474"/>
    <lineage>
        <taxon>Bacteria</taxon>
        <taxon>Pseudomonadati</taxon>
        <taxon>Pseudomonadota</taxon>
        <taxon>Alphaproteobacteria</taxon>
        <taxon>Acetobacterales</taxon>
        <taxon>Acetobacteraceae</taxon>
        <taxon>Acetobacter</taxon>
    </lineage>
</organism>
<dbReference type="InterPro" id="IPR057727">
    <property type="entry name" value="WCX_dom"/>
</dbReference>
<protein>
    <submittedName>
        <fullName evidence="3">Transcriptional regulator</fullName>
    </submittedName>
</protein>
<accession>A0A252A2P0</accession>